<sequence>MNDPLKVAEGEVKHKGGGDGSGIVEYEVTHERVRLSYKRENSRTLPVISCR</sequence>
<evidence type="ECO:0000256" key="1">
    <source>
        <dbReference type="SAM" id="MobiDB-lite"/>
    </source>
</evidence>
<keyword evidence="3" id="KW-1185">Reference proteome</keyword>
<feature type="region of interest" description="Disordered" evidence="1">
    <location>
        <begin position="1"/>
        <end position="23"/>
    </location>
</feature>
<evidence type="ECO:0000313" key="3">
    <source>
        <dbReference type="Proteomes" id="UP000828390"/>
    </source>
</evidence>
<dbReference type="AlphaFoldDB" id="A0A9D4LCS0"/>
<reference evidence="2" key="1">
    <citation type="journal article" date="2019" name="bioRxiv">
        <title>The Genome of the Zebra Mussel, Dreissena polymorpha: A Resource for Invasive Species Research.</title>
        <authorList>
            <person name="McCartney M.A."/>
            <person name="Auch B."/>
            <person name="Kono T."/>
            <person name="Mallez S."/>
            <person name="Zhang Y."/>
            <person name="Obille A."/>
            <person name="Becker A."/>
            <person name="Abrahante J.E."/>
            <person name="Garbe J."/>
            <person name="Badalamenti J.P."/>
            <person name="Herman A."/>
            <person name="Mangelson H."/>
            <person name="Liachko I."/>
            <person name="Sullivan S."/>
            <person name="Sone E.D."/>
            <person name="Koren S."/>
            <person name="Silverstein K.A.T."/>
            <person name="Beckman K.B."/>
            <person name="Gohl D.M."/>
        </authorList>
    </citation>
    <scope>NUCLEOTIDE SEQUENCE</scope>
    <source>
        <strain evidence="2">Duluth1</strain>
        <tissue evidence="2">Whole animal</tissue>
    </source>
</reference>
<proteinExistence type="predicted"/>
<reference evidence="2" key="2">
    <citation type="submission" date="2020-11" db="EMBL/GenBank/DDBJ databases">
        <authorList>
            <person name="McCartney M.A."/>
            <person name="Auch B."/>
            <person name="Kono T."/>
            <person name="Mallez S."/>
            <person name="Becker A."/>
            <person name="Gohl D.M."/>
            <person name="Silverstein K.A.T."/>
            <person name="Koren S."/>
            <person name="Bechman K.B."/>
            <person name="Herman A."/>
            <person name="Abrahante J.E."/>
            <person name="Garbe J."/>
        </authorList>
    </citation>
    <scope>NUCLEOTIDE SEQUENCE</scope>
    <source>
        <strain evidence="2">Duluth1</strain>
        <tissue evidence="2">Whole animal</tissue>
    </source>
</reference>
<name>A0A9D4LCS0_DREPO</name>
<accession>A0A9D4LCS0</accession>
<gene>
    <name evidence="2" type="ORF">DPMN_097975</name>
</gene>
<organism evidence="2 3">
    <name type="scientific">Dreissena polymorpha</name>
    <name type="common">Zebra mussel</name>
    <name type="synonym">Mytilus polymorpha</name>
    <dbReference type="NCBI Taxonomy" id="45954"/>
    <lineage>
        <taxon>Eukaryota</taxon>
        <taxon>Metazoa</taxon>
        <taxon>Spiralia</taxon>
        <taxon>Lophotrochozoa</taxon>
        <taxon>Mollusca</taxon>
        <taxon>Bivalvia</taxon>
        <taxon>Autobranchia</taxon>
        <taxon>Heteroconchia</taxon>
        <taxon>Euheterodonta</taxon>
        <taxon>Imparidentia</taxon>
        <taxon>Neoheterodontei</taxon>
        <taxon>Myida</taxon>
        <taxon>Dreissenoidea</taxon>
        <taxon>Dreissenidae</taxon>
        <taxon>Dreissena</taxon>
    </lineage>
</organism>
<dbReference type="Proteomes" id="UP000828390">
    <property type="component" value="Unassembled WGS sequence"/>
</dbReference>
<feature type="compositionally biased region" description="Basic and acidic residues" evidence="1">
    <location>
        <begin position="1"/>
        <end position="17"/>
    </location>
</feature>
<protein>
    <submittedName>
        <fullName evidence="2">Uncharacterized protein</fullName>
    </submittedName>
</protein>
<comment type="caution">
    <text evidence="2">The sequence shown here is derived from an EMBL/GenBank/DDBJ whole genome shotgun (WGS) entry which is preliminary data.</text>
</comment>
<evidence type="ECO:0000313" key="2">
    <source>
        <dbReference type="EMBL" id="KAH3855408.1"/>
    </source>
</evidence>
<dbReference type="EMBL" id="JAIWYP010000003">
    <property type="protein sequence ID" value="KAH3855408.1"/>
    <property type="molecule type" value="Genomic_DNA"/>
</dbReference>